<dbReference type="RefSeq" id="WP_100541761.1">
    <property type="nucleotide sequence ID" value="NZ_PHQY01000002.1"/>
</dbReference>
<sequence>MDNNKKIIIINSLLVGSIILNLFIFTSRMRFFPWFIENAIGYLGVFLTAPILIGIYFIFRHFHKLQLVSKINKIIPLFVAVTSIIIVIMPTNDFLNIVALVINITMAFLAAFSLFNRNLNEKSKQNNSGALYKI</sequence>
<dbReference type="EMBL" id="PHQY01000002">
    <property type="protein sequence ID" value="PJO45533.1"/>
    <property type="molecule type" value="Genomic_DNA"/>
</dbReference>
<reference evidence="2 3" key="1">
    <citation type="submission" date="2017-11" db="EMBL/GenBank/DDBJ databases">
        <title>Bacterial isolate from king chilli rhizosphere.</title>
        <authorList>
            <person name="Takhelmayum P."/>
            <person name="Sarangthem I."/>
        </authorList>
    </citation>
    <scope>NUCLEOTIDE SEQUENCE [LARGE SCALE GENOMIC DNA]</scope>
    <source>
        <strain evidence="3">t26</strain>
    </source>
</reference>
<name>A0A2M9QBU2_9BACI</name>
<dbReference type="AlphaFoldDB" id="A0A2M9QBU2"/>
<feature type="transmembrane region" description="Helical" evidence="1">
    <location>
        <begin position="7"/>
        <end position="27"/>
    </location>
</feature>
<keyword evidence="1" id="KW-0812">Transmembrane</keyword>
<accession>A0A2M9QBU2</accession>
<keyword evidence="1" id="KW-1133">Transmembrane helix</keyword>
<keyword evidence="1" id="KW-0472">Membrane</keyword>
<dbReference type="Proteomes" id="UP000232101">
    <property type="component" value="Unassembled WGS sequence"/>
</dbReference>
<gene>
    <name evidence="2" type="ORF">CWD94_00280</name>
</gene>
<feature type="transmembrane region" description="Helical" evidence="1">
    <location>
        <begin position="94"/>
        <end position="115"/>
    </location>
</feature>
<proteinExistence type="predicted"/>
<evidence type="ECO:0000313" key="2">
    <source>
        <dbReference type="EMBL" id="PJO45533.1"/>
    </source>
</evidence>
<feature type="transmembrane region" description="Helical" evidence="1">
    <location>
        <begin position="71"/>
        <end position="88"/>
    </location>
</feature>
<organism evidence="2 3">
    <name type="scientific">Lysinibacillus xylanilyticus</name>
    <dbReference type="NCBI Taxonomy" id="582475"/>
    <lineage>
        <taxon>Bacteria</taxon>
        <taxon>Bacillati</taxon>
        <taxon>Bacillota</taxon>
        <taxon>Bacilli</taxon>
        <taxon>Bacillales</taxon>
        <taxon>Bacillaceae</taxon>
        <taxon>Lysinibacillus</taxon>
    </lineage>
</organism>
<evidence type="ECO:0000313" key="3">
    <source>
        <dbReference type="Proteomes" id="UP000232101"/>
    </source>
</evidence>
<feature type="transmembrane region" description="Helical" evidence="1">
    <location>
        <begin position="39"/>
        <end position="59"/>
    </location>
</feature>
<protein>
    <submittedName>
        <fullName evidence="2">Uncharacterized protein</fullName>
    </submittedName>
</protein>
<evidence type="ECO:0000256" key="1">
    <source>
        <dbReference type="SAM" id="Phobius"/>
    </source>
</evidence>
<comment type="caution">
    <text evidence="2">The sequence shown here is derived from an EMBL/GenBank/DDBJ whole genome shotgun (WGS) entry which is preliminary data.</text>
</comment>